<dbReference type="Pfam" id="PF00005">
    <property type="entry name" value="ABC_tran"/>
    <property type="match status" value="1"/>
</dbReference>
<evidence type="ECO:0000256" key="3">
    <source>
        <dbReference type="ARBA" id="ARBA00022741"/>
    </source>
</evidence>
<dbReference type="InterPro" id="IPR017871">
    <property type="entry name" value="ABC_transporter-like_CS"/>
</dbReference>
<comment type="similarity">
    <text evidence="1">Belongs to the ABC transporter superfamily.</text>
</comment>
<dbReference type="SMART" id="SM00382">
    <property type="entry name" value="AAA"/>
    <property type="match status" value="1"/>
</dbReference>
<evidence type="ECO:0000256" key="4">
    <source>
        <dbReference type="ARBA" id="ARBA00022840"/>
    </source>
</evidence>
<accession>A0A2Y8ZWI9</accession>
<sequence>MLRLVTGDVAPYRPMALPVRARDLHVTLGGARILQGVDLDVRDGEMVALLGANGSGKSTLVKALLSVVPVSRGTVTLFGADVADRRHVPWRRVGYVPQRVGAASGTPATALEVVASGLLDNRRLRPPRGWREPAMSALDEVGLADRAHETVSVFSGGQQQRVLIARALVRRPDLLVLDEPLTGIDRDSQESLAATLTGLRERGTSVLTVLHELGSLAGLLERAVVLRHGRVVHDGAPPPAAAGHCGPEHEHHHAHEDVPVDPHNPELRLGLS</sequence>
<organism evidence="7 8">
    <name type="scientific">Georgenia satyanarayanai</name>
    <dbReference type="NCBI Taxonomy" id="860221"/>
    <lineage>
        <taxon>Bacteria</taxon>
        <taxon>Bacillati</taxon>
        <taxon>Actinomycetota</taxon>
        <taxon>Actinomycetes</taxon>
        <taxon>Micrococcales</taxon>
        <taxon>Bogoriellaceae</taxon>
        <taxon>Georgenia</taxon>
    </lineage>
</organism>
<dbReference type="PROSITE" id="PS00211">
    <property type="entry name" value="ABC_TRANSPORTER_1"/>
    <property type="match status" value="1"/>
</dbReference>
<evidence type="ECO:0000256" key="2">
    <source>
        <dbReference type="ARBA" id="ARBA00022448"/>
    </source>
</evidence>
<dbReference type="Proteomes" id="UP000250222">
    <property type="component" value="Unassembled WGS sequence"/>
</dbReference>
<dbReference type="PANTHER" id="PTHR42734">
    <property type="entry name" value="METAL TRANSPORT SYSTEM ATP-BINDING PROTEIN TM_0124-RELATED"/>
    <property type="match status" value="1"/>
</dbReference>
<dbReference type="Gene3D" id="3.40.50.300">
    <property type="entry name" value="P-loop containing nucleotide triphosphate hydrolases"/>
    <property type="match status" value="1"/>
</dbReference>
<reference evidence="7 8" key="1">
    <citation type="submission" date="2016-10" db="EMBL/GenBank/DDBJ databases">
        <authorList>
            <person name="Cai Z."/>
        </authorList>
    </citation>
    <scope>NUCLEOTIDE SEQUENCE [LARGE SCALE GENOMIC DNA]</scope>
    <source>
        <strain evidence="7 8">CGMCC 1.10826</strain>
    </source>
</reference>
<feature type="region of interest" description="Disordered" evidence="5">
    <location>
        <begin position="235"/>
        <end position="272"/>
    </location>
</feature>
<dbReference type="PROSITE" id="PS50893">
    <property type="entry name" value="ABC_TRANSPORTER_2"/>
    <property type="match status" value="1"/>
</dbReference>
<proteinExistence type="inferred from homology"/>
<keyword evidence="8" id="KW-1185">Reference proteome</keyword>
<dbReference type="InterPro" id="IPR003439">
    <property type="entry name" value="ABC_transporter-like_ATP-bd"/>
</dbReference>
<name>A0A2Y8ZWI9_9MICO</name>
<dbReference type="SUPFAM" id="SSF52540">
    <property type="entry name" value="P-loop containing nucleoside triphosphate hydrolases"/>
    <property type="match status" value="1"/>
</dbReference>
<keyword evidence="4 7" id="KW-0067">ATP-binding</keyword>
<gene>
    <name evidence="7" type="ORF">SAMN05216184_101113</name>
</gene>
<evidence type="ECO:0000313" key="8">
    <source>
        <dbReference type="Proteomes" id="UP000250222"/>
    </source>
</evidence>
<keyword evidence="3" id="KW-0547">Nucleotide-binding</keyword>
<dbReference type="AlphaFoldDB" id="A0A2Y8ZWI9"/>
<dbReference type="GO" id="GO:0005524">
    <property type="term" value="F:ATP binding"/>
    <property type="evidence" value="ECO:0007669"/>
    <property type="project" value="UniProtKB-KW"/>
</dbReference>
<evidence type="ECO:0000313" key="7">
    <source>
        <dbReference type="EMBL" id="SSA36454.1"/>
    </source>
</evidence>
<protein>
    <submittedName>
        <fullName evidence="7">Zinc transport system ATP-binding protein</fullName>
    </submittedName>
</protein>
<evidence type="ECO:0000256" key="1">
    <source>
        <dbReference type="ARBA" id="ARBA00005417"/>
    </source>
</evidence>
<evidence type="ECO:0000259" key="6">
    <source>
        <dbReference type="PROSITE" id="PS50893"/>
    </source>
</evidence>
<dbReference type="InterPro" id="IPR003593">
    <property type="entry name" value="AAA+_ATPase"/>
</dbReference>
<evidence type="ECO:0000256" key="5">
    <source>
        <dbReference type="SAM" id="MobiDB-lite"/>
    </source>
</evidence>
<dbReference type="PANTHER" id="PTHR42734:SF17">
    <property type="entry name" value="METAL TRANSPORT SYSTEM ATP-BINDING PROTEIN TM_0124-RELATED"/>
    <property type="match status" value="1"/>
</dbReference>
<feature type="domain" description="ABC transporter" evidence="6">
    <location>
        <begin position="19"/>
        <end position="253"/>
    </location>
</feature>
<dbReference type="GO" id="GO:0016887">
    <property type="term" value="F:ATP hydrolysis activity"/>
    <property type="evidence" value="ECO:0007669"/>
    <property type="project" value="InterPro"/>
</dbReference>
<dbReference type="EMBL" id="UETB01000001">
    <property type="protein sequence ID" value="SSA36454.1"/>
    <property type="molecule type" value="Genomic_DNA"/>
</dbReference>
<dbReference type="InterPro" id="IPR027417">
    <property type="entry name" value="P-loop_NTPase"/>
</dbReference>
<dbReference type="InterPro" id="IPR050153">
    <property type="entry name" value="Metal_Ion_Import_ABC"/>
</dbReference>
<keyword evidence="2" id="KW-0813">Transport</keyword>
<feature type="compositionally biased region" description="Basic and acidic residues" evidence="5">
    <location>
        <begin position="246"/>
        <end position="266"/>
    </location>
</feature>